<keyword evidence="1" id="KW-0808">Transferase</keyword>
<dbReference type="InterPro" id="IPR029044">
    <property type="entry name" value="Nucleotide-diphossugar_trans"/>
</dbReference>
<evidence type="ECO:0000313" key="1">
    <source>
        <dbReference type="EMBL" id="KIQ67539.1"/>
    </source>
</evidence>
<evidence type="ECO:0000313" key="2">
    <source>
        <dbReference type="Proteomes" id="UP000035100"/>
    </source>
</evidence>
<gene>
    <name evidence="1" type="ORF">Wenmar_03964</name>
</gene>
<dbReference type="EMBL" id="AONG01000022">
    <property type="protein sequence ID" value="KIQ67539.1"/>
    <property type="molecule type" value="Genomic_DNA"/>
</dbReference>
<dbReference type="eggNOG" id="COG0463">
    <property type="taxonomic scope" value="Bacteria"/>
</dbReference>
<proteinExistence type="predicted"/>
<accession>A0A0D0PYM8</accession>
<dbReference type="GO" id="GO:0016740">
    <property type="term" value="F:transferase activity"/>
    <property type="evidence" value="ECO:0007669"/>
    <property type="project" value="UniProtKB-KW"/>
</dbReference>
<keyword evidence="2" id="KW-1185">Reference proteome</keyword>
<dbReference type="SUPFAM" id="SSF53448">
    <property type="entry name" value="Nucleotide-diphospho-sugar transferases"/>
    <property type="match status" value="1"/>
</dbReference>
<dbReference type="Proteomes" id="UP000035100">
    <property type="component" value="Unassembled WGS sequence"/>
</dbReference>
<organism evidence="1 2">
    <name type="scientific">Wenxinia marina DSM 24838</name>
    <dbReference type="NCBI Taxonomy" id="1123501"/>
    <lineage>
        <taxon>Bacteria</taxon>
        <taxon>Pseudomonadati</taxon>
        <taxon>Pseudomonadota</taxon>
        <taxon>Alphaproteobacteria</taxon>
        <taxon>Rhodobacterales</taxon>
        <taxon>Roseobacteraceae</taxon>
        <taxon>Wenxinia</taxon>
    </lineage>
</organism>
<protein>
    <submittedName>
        <fullName evidence="1">Glycosyl transferase family 2</fullName>
    </submittedName>
</protein>
<reference evidence="1 2" key="1">
    <citation type="submission" date="2013-01" db="EMBL/GenBank/DDBJ databases">
        <authorList>
            <person name="Fiebig A."/>
            <person name="Goeker M."/>
            <person name="Klenk H.-P.P."/>
        </authorList>
    </citation>
    <scope>NUCLEOTIDE SEQUENCE [LARGE SCALE GENOMIC DNA]</scope>
    <source>
        <strain evidence="1 2">DSM 24838</strain>
    </source>
</reference>
<dbReference type="AlphaFoldDB" id="A0A0D0PYM8"/>
<dbReference type="STRING" id="1123501.Wenmar_03964"/>
<name>A0A0D0PYM8_9RHOB</name>
<comment type="caution">
    <text evidence="1">The sequence shown here is derived from an EMBL/GenBank/DDBJ whole genome shotgun (WGS) entry which is preliminary data.</text>
</comment>
<sequence>MLICAAMSDASERFLVFAGMRNEGAYLLEWVCWYRMLGFDVLVGVNDCTDHSPALLQRLAKEGWLSWFEHRPAEGQRPKASAHAALMKRPEFAATDWLLICDVDELLVLHRGDGTIGSFLDDLGRDHLGVAFHWRCFGNSGWQRYRDGLVHRQFRRCGPSGMGPNIMVKTLTRTPQRFRRFSDHGPWRFTGTMGEGRNVIVDGEGRVIERFTTGPHPVRYTSRDEITHRGAQMNHYVIRSDEHFDLKRGTPSATAGKDRYTDRFYRNRNRNGQTDVSALAYEAQFDRIHAEAMALPSVARLHHLCCADYVARLCAHQGVRPEEDPRWRGHMAEVEALSA</sequence>
<dbReference type="Pfam" id="PF13704">
    <property type="entry name" value="Glyco_tranf_2_4"/>
    <property type="match status" value="1"/>
</dbReference>